<dbReference type="GO" id="GO:0000226">
    <property type="term" value="P:microtubule cytoskeleton organization"/>
    <property type="evidence" value="ECO:0007669"/>
    <property type="project" value="TreeGrafter"/>
</dbReference>
<reference evidence="4 5" key="1">
    <citation type="submission" date="2013-02" db="EMBL/GenBank/DDBJ databases">
        <title>The Genome Annotation of Plasmodium falciparum Vietnam Oak-Knoll (FVO).</title>
        <authorList>
            <consortium name="The Broad Institute Genome Sequencing Platform"/>
            <consortium name="The Broad Institute Genome Sequencing Center for Infectious Disease"/>
            <person name="Neafsey D."/>
            <person name="Hoffman S."/>
            <person name="Volkman S."/>
            <person name="Rosenthal P."/>
            <person name="Walker B."/>
            <person name="Young S.K."/>
            <person name="Zeng Q."/>
            <person name="Gargeya S."/>
            <person name="Fitzgerald M."/>
            <person name="Haas B."/>
            <person name="Abouelleil A."/>
            <person name="Allen A.W."/>
            <person name="Alvarado L."/>
            <person name="Arachchi H.M."/>
            <person name="Berlin A.M."/>
            <person name="Chapman S.B."/>
            <person name="Gainer-Dewar J."/>
            <person name="Goldberg J."/>
            <person name="Griggs A."/>
            <person name="Gujja S."/>
            <person name="Hansen M."/>
            <person name="Howarth C."/>
            <person name="Imamovic A."/>
            <person name="Ireland A."/>
            <person name="Larimer J."/>
            <person name="McCowan C."/>
            <person name="Murphy C."/>
            <person name="Pearson M."/>
            <person name="Poon T.W."/>
            <person name="Priest M."/>
            <person name="Roberts A."/>
            <person name="Saif S."/>
            <person name="Shea T."/>
            <person name="Sisk P."/>
            <person name="Sykes S."/>
            <person name="Wortman J."/>
            <person name="Nusbaum C."/>
            <person name="Birren B."/>
        </authorList>
    </citation>
    <scope>NUCLEOTIDE SEQUENCE [LARGE SCALE GENOMIC DNA]</scope>
    <source>
        <strain evidence="5">Vietnam Oak-Knoll (FVO)</strain>
    </source>
</reference>
<dbReference type="SMR" id="A0A024V627"/>
<keyword evidence="1" id="KW-0436">Ligase</keyword>
<name>A0A024V627_PLAFA</name>
<dbReference type="OrthoDB" id="202825at2759"/>
<dbReference type="PANTHER" id="PTHR12241:SF147">
    <property type="entry name" value="TUBULIN POLYGLUTAMYLASE TTLL7"/>
    <property type="match status" value="1"/>
</dbReference>
<dbReference type="AlphaFoldDB" id="A0A024V627"/>
<dbReference type="GO" id="GO:0070740">
    <property type="term" value="F:tubulin-glutamic acid ligase activity"/>
    <property type="evidence" value="ECO:0007669"/>
    <property type="project" value="TreeGrafter"/>
</dbReference>
<evidence type="ECO:0000256" key="3">
    <source>
        <dbReference type="ARBA" id="ARBA00022840"/>
    </source>
</evidence>
<reference evidence="4 5" key="2">
    <citation type="submission" date="2013-02" db="EMBL/GenBank/DDBJ databases">
        <title>The Genome Sequence of Plasmodium falciparum Vietnam Oak-Knoll (FVO).</title>
        <authorList>
            <consortium name="The Broad Institute Genome Sequencing Platform"/>
            <consortium name="The Broad Institute Genome Sequencing Center for Infectious Disease"/>
            <person name="Neafsey D."/>
            <person name="Cheeseman I."/>
            <person name="Volkman S."/>
            <person name="Adams J."/>
            <person name="Walker B."/>
            <person name="Young S.K."/>
            <person name="Zeng Q."/>
            <person name="Gargeya S."/>
            <person name="Fitzgerald M."/>
            <person name="Haas B."/>
            <person name="Abouelleil A."/>
            <person name="Alvarado L."/>
            <person name="Arachchi H.M."/>
            <person name="Berlin A.M."/>
            <person name="Chapman S.B."/>
            <person name="Dewar J."/>
            <person name="Goldberg J."/>
            <person name="Griggs A."/>
            <person name="Gujja S."/>
            <person name="Hansen M."/>
            <person name="Howarth C."/>
            <person name="Imamovic A."/>
            <person name="Larimer J."/>
            <person name="McCowan C."/>
            <person name="Murphy C."/>
            <person name="Neiman D."/>
            <person name="Pearson M."/>
            <person name="Priest M."/>
            <person name="Roberts A."/>
            <person name="Saif S."/>
            <person name="Shea T."/>
            <person name="Sisk P."/>
            <person name="Sykes S."/>
            <person name="Wortman J."/>
            <person name="Nusbaum C."/>
            <person name="Birren B."/>
        </authorList>
    </citation>
    <scope>NUCLEOTIDE SEQUENCE [LARGE SCALE GENOMIC DNA]</scope>
    <source>
        <strain evidence="5">Vietnam Oak-Knoll (FVO)</strain>
    </source>
</reference>
<evidence type="ECO:0000256" key="2">
    <source>
        <dbReference type="ARBA" id="ARBA00022741"/>
    </source>
</evidence>
<dbReference type="GO" id="GO:0005524">
    <property type="term" value="F:ATP binding"/>
    <property type="evidence" value="ECO:0007669"/>
    <property type="project" value="UniProtKB-KW"/>
</dbReference>
<dbReference type="Proteomes" id="UP000030690">
    <property type="component" value="Unassembled WGS sequence"/>
</dbReference>
<dbReference type="PANTHER" id="PTHR12241">
    <property type="entry name" value="TUBULIN POLYGLUTAMYLASE"/>
    <property type="match status" value="1"/>
</dbReference>
<evidence type="ECO:0000313" key="5">
    <source>
        <dbReference type="Proteomes" id="UP000030690"/>
    </source>
</evidence>
<dbReference type="InterPro" id="IPR004344">
    <property type="entry name" value="TTL/TTLL_fam"/>
</dbReference>
<evidence type="ECO:0008006" key="6">
    <source>
        <dbReference type="Google" id="ProtNLM"/>
    </source>
</evidence>
<gene>
    <name evidence="4" type="ORF">PFFVO_02777</name>
</gene>
<dbReference type="PROSITE" id="PS51221">
    <property type="entry name" value="TTL"/>
    <property type="match status" value="1"/>
</dbReference>
<organism evidence="4 5">
    <name type="scientific">Plasmodium falciparum Vietnam Oak-Knoll</name>
    <name type="common">FVO</name>
    <dbReference type="NCBI Taxonomy" id="1036723"/>
    <lineage>
        <taxon>Eukaryota</taxon>
        <taxon>Sar</taxon>
        <taxon>Alveolata</taxon>
        <taxon>Apicomplexa</taxon>
        <taxon>Aconoidasida</taxon>
        <taxon>Haemosporida</taxon>
        <taxon>Plasmodiidae</taxon>
        <taxon>Plasmodium</taxon>
        <taxon>Plasmodium (Laverania)</taxon>
    </lineage>
</organism>
<dbReference type="GO" id="GO:0015631">
    <property type="term" value="F:tubulin binding"/>
    <property type="evidence" value="ECO:0007669"/>
    <property type="project" value="TreeGrafter"/>
</dbReference>
<accession>A0A024V627</accession>
<keyword evidence="3" id="KW-0067">ATP-binding</keyword>
<keyword evidence="2" id="KW-0547">Nucleotide-binding</keyword>
<evidence type="ECO:0000256" key="1">
    <source>
        <dbReference type="ARBA" id="ARBA00022598"/>
    </source>
</evidence>
<protein>
    <recommendedName>
        <fullName evidence="6">Tubulin--tyrosine ligase</fullName>
    </recommendedName>
</protein>
<dbReference type="Gene3D" id="3.30.470.20">
    <property type="entry name" value="ATP-grasp fold, B domain"/>
    <property type="match status" value="1"/>
</dbReference>
<dbReference type="Pfam" id="PF03133">
    <property type="entry name" value="TTL"/>
    <property type="match status" value="1"/>
</dbReference>
<evidence type="ECO:0000313" key="4">
    <source>
        <dbReference type="EMBL" id="ETW18261.1"/>
    </source>
</evidence>
<proteinExistence type="predicted"/>
<dbReference type="GO" id="GO:0036064">
    <property type="term" value="C:ciliary basal body"/>
    <property type="evidence" value="ECO:0007669"/>
    <property type="project" value="TreeGrafter"/>
</dbReference>
<sequence>MRIHPIYHSNTMDNNSIDSDNNKFAAHLKNKKALYKIYLHNTRYDIIKKVVRDSENWTEASINCNDWDVMWIDTSICEERFRKLKKFQKINHFIGMRGITRKDELCKNLKKMRKHFPQCYNFFPMTWILPNEVSDFKSYFKRKGSSKTYIVKLKNSCQGKGIYLTKSLDDINKYESCIIQKYIHKPLLINGLKFDIRLYVLLTGCDPLRIFLHEDGLVRFSIEKYRLPKNKNLKHINMHLTNFSINKMSDKFEYSLNPDDATIGHKRSWKVFLQKLKEQGLPMDCIMKKIEHLIVKTISSIQPELNHYYNSAHYSDYSNSMCFEILGFDILLDYKLKPWLLEVNHSPSFSVSSKVDQKVKYAVIKDTLNILYMHSKYRQIYIQEYLNLHKFRKLYNDLLIQNKKELKKKLTISRFHYENKNLGGYKRLYPLQDLLEYQNLILFVSNTWNKSIGIPYTLKQDTYEYLFQTDVTKKKLSTDSFLSQNQTYEEYHTKTMLTKKSVKDKQNILTNKNTMQVIQTFDSSQKDFQNNLHYTKMYVNRPNVNISNCSTSC</sequence>
<dbReference type="EMBL" id="KI925079">
    <property type="protein sequence ID" value="ETW18261.1"/>
    <property type="molecule type" value="Genomic_DNA"/>
</dbReference>
<dbReference type="SUPFAM" id="SSF56059">
    <property type="entry name" value="Glutathione synthetase ATP-binding domain-like"/>
    <property type="match status" value="1"/>
</dbReference>